<dbReference type="InterPro" id="IPR037401">
    <property type="entry name" value="SnoaL-like"/>
</dbReference>
<reference evidence="2 3" key="1">
    <citation type="submission" date="2020-08" db="EMBL/GenBank/DDBJ databases">
        <title>Genomic Encyclopedia of Type Strains, Phase IV (KMG-IV): sequencing the most valuable type-strain genomes for metagenomic binning, comparative biology and taxonomic classification.</title>
        <authorList>
            <person name="Goeker M."/>
        </authorList>
    </citation>
    <scope>NUCLEOTIDE SEQUENCE [LARGE SCALE GENOMIC DNA]</scope>
    <source>
        <strain evidence="2 3">DSM 27163</strain>
    </source>
</reference>
<name>A0A7W9B3B3_9SPHN</name>
<dbReference type="Proteomes" id="UP000537161">
    <property type="component" value="Unassembled WGS sequence"/>
</dbReference>
<dbReference type="AlphaFoldDB" id="A0A7W9B3B3"/>
<sequence length="190" mass="21565">MEPTLETMVRELYDKQKIREVVTRYCRGVDRMDRDLFLSAYHPDAIDDHGFVVAGPEAFWAWVHHYHTTAQSTHQHIITNHSCELDGNIAHAETYWLFAALDRNGRNLTIGGGRYVDRMEKRDGEWRIAARKCVPDWGGQPVETQISPEARAMLAQSGTVARDASDCSYERPLTIPEERIGINVDILAGA</sequence>
<dbReference type="GO" id="GO:0016853">
    <property type="term" value="F:isomerase activity"/>
    <property type="evidence" value="ECO:0007669"/>
    <property type="project" value="UniProtKB-KW"/>
</dbReference>
<proteinExistence type="predicted"/>
<dbReference type="EMBL" id="JACIJH010000001">
    <property type="protein sequence ID" value="MBB5705109.1"/>
    <property type="molecule type" value="Genomic_DNA"/>
</dbReference>
<keyword evidence="2" id="KW-0413">Isomerase</keyword>
<comment type="caution">
    <text evidence="2">The sequence shown here is derived from an EMBL/GenBank/DDBJ whole genome shotgun (WGS) entry which is preliminary data.</text>
</comment>
<protein>
    <submittedName>
        <fullName evidence="2">Ketosteroid isomerase-like protein</fullName>
    </submittedName>
</protein>
<dbReference type="SUPFAM" id="SSF54427">
    <property type="entry name" value="NTF2-like"/>
    <property type="match status" value="1"/>
</dbReference>
<organism evidence="2 3">
    <name type="scientific">Sphingopyxis panaciterrulae</name>
    <dbReference type="NCBI Taxonomy" id="462372"/>
    <lineage>
        <taxon>Bacteria</taxon>
        <taxon>Pseudomonadati</taxon>
        <taxon>Pseudomonadota</taxon>
        <taxon>Alphaproteobacteria</taxon>
        <taxon>Sphingomonadales</taxon>
        <taxon>Sphingomonadaceae</taxon>
        <taxon>Sphingopyxis</taxon>
    </lineage>
</organism>
<dbReference type="InterPro" id="IPR032710">
    <property type="entry name" value="NTF2-like_dom_sf"/>
</dbReference>
<accession>A0A7W9B3B3</accession>
<evidence type="ECO:0000259" key="1">
    <source>
        <dbReference type="Pfam" id="PF13577"/>
    </source>
</evidence>
<dbReference type="Pfam" id="PF13577">
    <property type="entry name" value="SnoaL_4"/>
    <property type="match status" value="1"/>
</dbReference>
<dbReference type="RefSeq" id="WP_184094847.1">
    <property type="nucleotide sequence ID" value="NZ_JACIJH010000001.1"/>
</dbReference>
<dbReference type="Gene3D" id="3.10.450.50">
    <property type="match status" value="1"/>
</dbReference>
<evidence type="ECO:0000313" key="2">
    <source>
        <dbReference type="EMBL" id="MBB5705109.1"/>
    </source>
</evidence>
<feature type="domain" description="SnoaL-like" evidence="1">
    <location>
        <begin position="10"/>
        <end position="132"/>
    </location>
</feature>
<keyword evidence="3" id="KW-1185">Reference proteome</keyword>
<evidence type="ECO:0000313" key="3">
    <source>
        <dbReference type="Proteomes" id="UP000537161"/>
    </source>
</evidence>
<dbReference type="CDD" id="cd00531">
    <property type="entry name" value="NTF2_like"/>
    <property type="match status" value="1"/>
</dbReference>
<gene>
    <name evidence="2" type="ORF">FHR21_000434</name>
</gene>